<dbReference type="GO" id="GO:0030134">
    <property type="term" value="C:COPII-coated ER to Golgi transport vesicle"/>
    <property type="evidence" value="ECO:0007669"/>
    <property type="project" value="TreeGrafter"/>
</dbReference>
<comment type="caution">
    <text evidence="10">The sequence shown here is derived from an EMBL/GenBank/DDBJ whole genome shotgun (WGS) entry which is preliminary data.</text>
</comment>
<comment type="caution">
    <text evidence="9">Lacks conserved residue(s) required for the propagation of feature annotation.</text>
</comment>
<accession>A0A448WDA1</accession>
<comment type="subcellular location">
    <subcellularLocation>
        <location evidence="9">Endoplasmic reticulum membrane</location>
        <topology evidence="9">Multi-pass membrane protein</topology>
    </subcellularLocation>
    <subcellularLocation>
        <location evidence="9">Golgi apparatus membrane</location>
        <topology evidence="9">Multi-pass membrane protein</topology>
    </subcellularLocation>
</comment>
<name>A0A448WDA1_9PLAT</name>
<evidence type="ECO:0000256" key="9">
    <source>
        <dbReference type="RuleBase" id="RU368073"/>
    </source>
</evidence>
<dbReference type="GO" id="GO:0015031">
    <property type="term" value="P:protein transport"/>
    <property type="evidence" value="ECO:0007669"/>
    <property type="project" value="UniProtKB-KW"/>
</dbReference>
<keyword evidence="4 9" id="KW-0256">Endoplasmic reticulum</keyword>
<evidence type="ECO:0000313" key="10">
    <source>
        <dbReference type="EMBL" id="VEL08932.1"/>
    </source>
</evidence>
<keyword evidence="3 9" id="KW-0812">Transmembrane</keyword>
<evidence type="ECO:0000256" key="1">
    <source>
        <dbReference type="ARBA" id="ARBA00009727"/>
    </source>
</evidence>
<evidence type="ECO:0000256" key="7">
    <source>
        <dbReference type="ARBA" id="ARBA00023034"/>
    </source>
</evidence>
<dbReference type="OrthoDB" id="337750at2759"/>
<evidence type="ECO:0000256" key="4">
    <source>
        <dbReference type="ARBA" id="ARBA00022824"/>
    </source>
</evidence>
<dbReference type="GO" id="GO:0000139">
    <property type="term" value="C:Golgi membrane"/>
    <property type="evidence" value="ECO:0007669"/>
    <property type="project" value="UniProtKB-SubCell"/>
</dbReference>
<feature type="transmembrane region" description="Helical" evidence="9">
    <location>
        <begin position="55"/>
        <end position="72"/>
    </location>
</feature>
<keyword evidence="8 9" id="KW-0472">Membrane</keyword>
<comment type="function">
    <text evidence="9">Has a role in transport between endoplasmic reticulum and Golgi.</text>
</comment>
<keyword evidence="7 9" id="KW-0333">Golgi apparatus</keyword>
<evidence type="ECO:0000256" key="5">
    <source>
        <dbReference type="ARBA" id="ARBA00022927"/>
    </source>
</evidence>
<dbReference type="PANTHER" id="PTHR14083">
    <property type="entry name" value="YIP1 INTERACTING FACTOR HOMOLOG YIF1 PROTEIN"/>
    <property type="match status" value="1"/>
</dbReference>
<organism evidence="10 11">
    <name type="scientific">Protopolystoma xenopodis</name>
    <dbReference type="NCBI Taxonomy" id="117903"/>
    <lineage>
        <taxon>Eukaryota</taxon>
        <taxon>Metazoa</taxon>
        <taxon>Spiralia</taxon>
        <taxon>Lophotrochozoa</taxon>
        <taxon>Platyhelminthes</taxon>
        <taxon>Monogenea</taxon>
        <taxon>Polyopisthocotylea</taxon>
        <taxon>Polystomatidea</taxon>
        <taxon>Polystomatidae</taxon>
        <taxon>Protopolystoma</taxon>
    </lineage>
</organism>
<dbReference type="GO" id="GO:0005789">
    <property type="term" value="C:endoplasmic reticulum membrane"/>
    <property type="evidence" value="ECO:0007669"/>
    <property type="project" value="UniProtKB-SubCell"/>
</dbReference>
<dbReference type="AlphaFoldDB" id="A0A448WDA1"/>
<evidence type="ECO:0000256" key="8">
    <source>
        <dbReference type="ARBA" id="ARBA00023136"/>
    </source>
</evidence>
<evidence type="ECO:0000256" key="6">
    <source>
        <dbReference type="ARBA" id="ARBA00022989"/>
    </source>
</evidence>
<evidence type="ECO:0000256" key="3">
    <source>
        <dbReference type="ARBA" id="ARBA00022692"/>
    </source>
</evidence>
<dbReference type="InterPro" id="IPR005578">
    <property type="entry name" value="Yif1_fam"/>
</dbReference>
<keyword evidence="6 9" id="KW-1133">Transmembrane helix</keyword>
<evidence type="ECO:0000313" key="11">
    <source>
        <dbReference type="Proteomes" id="UP000784294"/>
    </source>
</evidence>
<proteinExistence type="inferred from homology"/>
<feature type="transmembrane region" description="Helical" evidence="9">
    <location>
        <begin position="15"/>
        <end position="35"/>
    </location>
</feature>
<comment type="similarity">
    <text evidence="1 9">Belongs to the YIF1 family.</text>
</comment>
<sequence>MIIILAAFLAFSTPGFYIGLTWTSLSLAFFLIRSLKLQVLPHAEQYPAEGNKRRLYFLLMIALVQPFIMWWLTSTIAYGRWLGAFS</sequence>
<dbReference type="PANTHER" id="PTHR14083:SF0">
    <property type="entry name" value="YIP1D-INTERACTING FACTOR 1, ISOFORM C"/>
    <property type="match status" value="1"/>
</dbReference>
<protein>
    <recommendedName>
        <fullName evidence="9">Protein YIF1</fullName>
    </recommendedName>
</protein>
<dbReference type="EMBL" id="CAAALY010005090">
    <property type="protein sequence ID" value="VEL08932.1"/>
    <property type="molecule type" value="Genomic_DNA"/>
</dbReference>
<keyword evidence="5 9" id="KW-0653">Protein transport</keyword>
<keyword evidence="11" id="KW-1185">Reference proteome</keyword>
<evidence type="ECO:0000256" key="2">
    <source>
        <dbReference type="ARBA" id="ARBA00022448"/>
    </source>
</evidence>
<reference evidence="10" key="1">
    <citation type="submission" date="2018-11" db="EMBL/GenBank/DDBJ databases">
        <authorList>
            <consortium name="Pathogen Informatics"/>
        </authorList>
    </citation>
    <scope>NUCLEOTIDE SEQUENCE</scope>
</reference>
<gene>
    <name evidence="10" type="ORF">PXEA_LOCUS2372</name>
</gene>
<dbReference type="GO" id="GO:0005793">
    <property type="term" value="C:endoplasmic reticulum-Golgi intermediate compartment"/>
    <property type="evidence" value="ECO:0007669"/>
    <property type="project" value="UniProtKB-UniRule"/>
</dbReference>
<dbReference type="Pfam" id="PF03878">
    <property type="entry name" value="YIF1"/>
    <property type="match status" value="1"/>
</dbReference>
<dbReference type="Proteomes" id="UP000784294">
    <property type="component" value="Unassembled WGS sequence"/>
</dbReference>
<keyword evidence="2 9" id="KW-0813">Transport</keyword>
<dbReference type="GO" id="GO:0006888">
    <property type="term" value="P:endoplasmic reticulum to Golgi vesicle-mediated transport"/>
    <property type="evidence" value="ECO:0007669"/>
    <property type="project" value="UniProtKB-UniRule"/>
</dbReference>